<feature type="compositionally biased region" description="Low complexity" evidence="4">
    <location>
        <begin position="18"/>
        <end position="27"/>
    </location>
</feature>
<evidence type="ECO:0000313" key="6">
    <source>
        <dbReference type="Proteomes" id="UP000886700"/>
    </source>
</evidence>
<dbReference type="KEGG" id="maua:101843523"/>
<evidence type="ECO:0000256" key="2">
    <source>
        <dbReference type="ARBA" id="ARBA00022737"/>
    </source>
</evidence>
<proteinExistence type="predicted"/>
<evidence type="ECO:0000313" key="7">
    <source>
        <dbReference type="RefSeq" id="XP_005082295.2"/>
    </source>
</evidence>
<dbReference type="Proteomes" id="UP000886700">
    <property type="component" value="Unplaced"/>
</dbReference>
<dbReference type="InterPro" id="IPR011992">
    <property type="entry name" value="EF-hand-dom_pair"/>
</dbReference>
<sequence length="303" mass="33557">MLPRLLKAAAPPHPPRPLVVLPNRPVPSDTAERHKATSPQRARSPQRPGAGSRVPAPPPPPATMSSEELARKLQRRLRLEALAETDQGAPHPAPCVASAGNRDPEPPARAPTASADSELSAKLNRRLDIHQGTARSRRSKVFNPYTEFPEFSRRLLKDLESMFKMYDAGRDGFIDLMELKLMMEKLGAPQTHLGLKTMIKEVDEDFDGKLSFREFLLIFHKAAAGELQEDSGLLALAKLSEIDVALEGVKGAKNFFEAKAQALSCSSKFEAELKAEQDERKRQEEARRLRQAAFRELKAAFSA</sequence>
<dbReference type="STRING" id="10036.ENSMAUP00000014469"/>
<organism evidence="6 7">
    <name type="scientific">Mesocricetus auratus</name>
    <name type="common">Golden hamster</name>
    <dbReference type="NCBI Taxonomy" id="10036"/>
    <lineage>
        <taxon>Eukaryota</taxon>
        <taxon>Metazoa</taxon>
        <taxon>Chordata</taxon>
        <taxon>Craniata</taxon>
        <taxon>Vertebrata</taxon>
        <taxon>Euteleostomi</taxon>
        <taxon>Mammalia</taxon>
        <taxon>Eutheria</taxon>
        <taxon>Euarchontoglires</taxon>
        <taxon>Glires</taxon>
        <taxon>Rodentia</taxon>
        <taxon>Myomorpha</taxon>
        <taxon>Muroidea</taxon>
        <taxon>Cricetidae</taxon>
        <taxon>Cricetinae</taxon>
        <taxon>Mesocricetus</taxon>
    </lineage>
</organism>
<dbReference type="GO" id="GO:0061891">
    <property type="term" value="F:calcium ion sensor activity"/>
    <property type="evidence" value="ECO:0007669"/>
    <property type="project" value="Ensembl"/>
</dbReference>
<dbReference type="CTD" id="80303"/>
<dbReference type="InterPro" id="IPR002048">
    <property type="entry name" value="EF_hand_dom"/>
</dbReference>
<keyword evidence="3" id="KW-0106">Calcium</keyword>
<dbReference type="GO" id="GO:1900069">
    <property type="term" value="P:regulation of cellular hyperosmotic salinity response"/>
    <property type="evidence" value="ECO:0007669"/>
    <property type="project" value="Ensembl"/>
</dbReference>
<dbReference type="SUPFAM" id="SSF47473">
    <property type="entry name" value="EF-hand"/>
    <property type="match status" value="1"/>
</dbReference>
<dbReference type="Gene3D" id="1.10.238.10">
    <property type="entry name" value="EF-hand"/>
    <property type="match status" value="1"/>
</dbReference>
<dbReference type="GO" id="GO:0005509">
    <property type="term" value="F:calcium ion binding"/>
    <property type="evidence" value="ECO:0007669"/>
    <property type="project" value="InterPro"/>
</dbReference>
<dbReference type="eggNOG" id="KOG0041">
    <property type="taxonomic scope" value="Eukaryota"/>
</dbReference>
<dbReference type="GO" id="GO:0005743">
    <property type="term" value="C:mitochondrial inner membrane"/>
    <property type="evidence" value="ECO:0007669"/>
    <property type="project" value="Ensembl"/>
</dbReference>
<evidence type="ECO:0000256" key="1">
    <source>
        <dbReference type="ARBA" id="ARBA00022723"/>
    </source>
</evidence>
<dbReference type="GO" id="GO:0031175">
    <property type="term" value="P:neuron projection development"/>
    <property type="evidence" value="ECO:0007669"/>
    <property type="project" value="Ensembl"/>
</dbReference>
<dbReference type="PANTHER" id="PTHR13025:SF5">
    <property type="entry name" value="EF-HAND DOMAIN-CONTAINING PROTEIN D1"/>
    <property type="match status" value="1"/>
</dbReference>
<dbReference type="GeneID" id="101843523"/>
<evidence type="ECO:0000256" key="3">
    <source>
        <dbReference type="ARBA" id="ARBA00022837"/>
    </source>
</evidence>
<name>A0A1U7R966_MESAU</name>
<dbReference type="InterPro" id="IPR040365">
    <property type="entry name" value="EFHD1/2"/>
</dbReference>
<feature type="domain" description="EF-hand" evidence="5">
    <location>
        <begin position="190"/>
        <end position="225"/>
    </location>
</feature>
<feature type="compositionally biased region" description="Low complexity" evidence="4">
    <location>
        <begin position="1"/>
        <end position="10"/>
    </location>
</feature>
<feature type="region of interest" description="Disordered" evidence="4">
    <location>
        <begin position="1"/>
        <end position="118"/>
    </location>
</feature>
<evidence type="ECO:0000259" key="5">
    <source>
        <dbReference type="PROSITE" id="PS50222"/>
    </source>
</evidence>
<accession>A0A1U7R966</accession>
<dbReference type="PANTHER" id="PTHR13025">
    <property type="entry name" value="EF-HAND DOMAIN-CONTAINING PROTEIN D"/>
    <property type="match status" value="1"/>
</dbReference>
<dbReference type="Pfam" id="PF13499">
    <property type="entry name" value="EF-hand_7"/>
    <property type="match status" value="1"/>
</dbReference>
<evidence type="ECO:0000256" key="4">
    <source>
        <dbReference type="SAM" id="MobiDB-lite"/>
    </source>
</evidence>
<dbReference type="RefSeq" id="XP_005082295.2">
    <property type="nucleotide sequence ID" value="XM_005082238.4"/>
</dbReference>
<dbReference type="AlphaFoldDB" id="A0A1U7R966"/>
<gene>
    <name evidence="7" type="primary">Efhd1</name>
</gene>
<keyword evidence="6" id="KW-1185">Reference proteome</keyword>
<keyword evidence="2" id="KW-0677">Repeat</keyword>
<protein>
    <submittedName>
        <fullName evidence="7">EF-hand domain-containing protein D1</fullName>
    </submittedName>
</protein>
<dbReference type="PROSITE" id="PS50222">
    <property type="entry name" value="EF_HAND_2"/>
    <property type="match status" value="2"/>
</dbReference>
<reference evidence="7" key="1">
    <citation type="submission" date="2025-08" db="UniProtKB">
        <authorList>
            <consortium name="RefSeq"/>
        </authorList>
    </citation>
    <scope>IDENTIFICATION</scope>
    <source>
        <tissue evidence="7">Liver</tissue>
    </source>
</reference>
<dbReference type="OrthoDB" id="6572480at2759"/>
<dbReference type="CDD" id="cd00051">
    <property type="entry name" value="EFh"/>
    <property type="match status" value="1"/>
</dbReference>
<keyword evidence="1" id="KW-0479">Metal-binding</keyword>
<dbReference type="SMART" id="SM00054">
    <property type="entry name" value="EFh"/>
    <property type="match status" value="2"/>
</dbReference>
<feature type="domain" description="EF-hand" evidence="5">
    <location>
        <begin position="154"/>
        <end position="189"/>
    </location>
</feature>